<proteinExistence type="predicted"/>
<dbReference type="AlphaFoldDB" id="A0A106QD31"/>
<organism evidence="1 2">
    <name type="scientific">Burkholderia ubonensis</name>
    <dbReference type="NCBI Taxonomy" id="101571"/>
    <lineage>
        <taxon>Bacteria</taxon>
        <taxon>Pseudomonadati</taxon>
        <taxon>Pseudomonadota</taxon>
        <taxon>Betaproteobacteria</taxon>
        <taxon>Burkholderiales</taxon>
        <taxon>Burkholderiaceae</taxon>
        <taxon>Burkholderia</taxon>
        <taxon>Burkholderia cepacia complex</taxon>
    </lineage>
</organism>
<evidence type="ECO:0000313" key="2">
    <source>
        <dbReference type="Proteomes" id="UP000060630"/>
    </source>
</evidence>
<protein>
    <recommendedName>
        <fullName evidence="3">LemA family protein</fullName>
    </recommendedName>
</protein>
<evidence type="ECO:0008006" key="3">
    <source>
        <dbReference type="Google" id="ProtNLM"/>
    </source>
</evidence>
<dbReference type="Proteomes" id="UP000060630">
    <property type="component" value="Unassembled WGS sequence"/>
</dbReference>
<reference evidence="1 2" key="1">
    <citation type="submission" date="2015-11" db="EMBL/GenBank/DDBJ databases">
        <title>Expanding the genomic diversity of Burkholderia species for the development of highly accurate diagnostics.</title>
        <authorList>
            <person name="Sahl J."/>
            <person name="Keim P."/>
            <person name="Wagner D."/>
        </authorList>
    </citation>
    <scope>NUCLEOTIDE SEQUENCE [LARGE SCALE GENOMIC DNA]</scope>
    <source>
        <strain evidence="1 2">MSMB2087WGS</strain>
    </source>
</reference>
<dbReference type="RefSeq" id="WP_060192679.1">
    <property type="nucleotide sequence ID" value="NZ_LPHD01000049.1"/>
</dbReference>
<dbReference type="EMBL" id="LPHD01000049">
    <property type="protein sequence ID" value="KWA84281.1"/>
    <property type="molecule type" value="Genomic_DNA"/>
</dbReference>
<evidence type="ECO:0000313" key="1">
    <source>
        <dbReference type="EMBL" id="KWA84281.1"/>
    </source>
</evidence>
<sequence length="193" mass="21306">MKSQKGSVLAGTVVFSGLVAAALVVLGGSYVSAYNTGNAMEKKLTAEYANNENILGQYSQKVLEASQVPDMMRDDVVKITKEAIQGRYGPDGARATFQMITETNPQVSPQVYVKLQQIIEAGRDEFKNGQTRMIDTKRAYETALGNFWQGTWMRIAGYPKVDLSTFKVITTDSVHETFRTGKEASPIQLRPKN</sequence>
<comment type="caution">
    <text evidence="1">The sequence shown here is derived from an EMBL/GenBank/DDBJ whole genome shotgun (WGS) entry which is preliminary data.</text>
</comment>
<accession>A0A106QD31</accession>
<name>A0A106QD31_9BURK</name>
<gene>
    <name evidence="1" type="ORF">WL29_23275</name>
</gene>